<evidence type="ECO:0000313" key="1">
    <source>
        <dbReference type="EMBL" id="MFC6081010.1"/>
    </source>
</evidence>
<reference evidence="2" key="1">
    <citation type="journal article" date="2019" name="Int. J. Syst. Evol. Microbiol.">
        <title>The Global Catalogue of Microorganisms (GCM) 10K type strain sequencing project: providing services to taxonomists for standard genome sequencing and annotation.</title>
        <authorList>
            <consortium name="The Broad Institute Genomics Platform"/>
            <consortium name="The Broad Institute Genome Sequencing Center for Infectious Disease"/>
            <person name="Wu L."/>
            <person name="Ma J."/>
        </authorList>
    </citation>
    <scope>NUCLEOTIDE SEQUENCE [LARGE SCALE GENOMIC DNA]</scope>
    <source>
        <strain evidence="2">JCM 30346</strain>
    </source>
</reference>
<sequence>MNIPSTEYMLTPAAQAAWQDTCAVGDQVWWADADDYGPGVIAELDHDPQDDHTLVRLLAWDHEAGAPAEVHVNLVGLHPIAAHHGVDAETQTHLDDMQATIRAAASTN</sequence>
<proteinExistence type="predicted"/>
<dbReference type="EMBL" id="JBHSRF010000007">
    <property type="protein sequence ID" value="MFC6081010.1"/>
    <property type="molecule type" value="Genomic_DNA"/>
</dbReference>
<dbReference type="Proteomes" id="UP001596137">
    <property type="component" value="Unassembled WGS sequence"/>
</dbReference>
<keyword evidence="2" id="KW-1185">Reference proteome</keyword>
<protein>
    <submittedName>
        <fullName evidence="1">Uncharacterized protein</fullName>
    </submittedName>
</protein>
<comment type="caution">
    <text evidence="1">The sequence shown here is derived from an EMBL/GenBank/DDBJ whole genome shotgun (WGS) entry which is preliminary data.</text>
</comment>
<dbReference type="RefSeq" id="WP_380748397.1">
    <property type="nucleotide sequence ID" value="NZ_JBHSRF010000007.1"/>
</dbReference>
<gene>
    <name evidence="1" type="ORF">ACFP1K_07545</name>
</gene>
<evidence type="ECO:0000313" key="2">
    <source>
        <dbReference type="Proteomes" id="UP001596137"/>
    </source>
</evidence>
<accession>A0ABW1NCG7</accession>
<name>A0ABW1NCG7_9ACTN</name>
<organism evidence="1 2">
    <name type="scientific">Sphaerisporangium aureirubrum</name>
    <dbReference type="NCBI Taxonomy" id="1544736"/>
    <lineage>
        <taxon>Bacteria</taxon>
        <taxon>Bacillati</taxon>
        <taxon>Actinomycetota</taxon>
        <taxon>Actinomycetes</taxon>
        <taxon>Streptosporangiales</taxon>
        <taxon>Streptosporangiaceae</taxon>
        <taxon>Sphaerisporangium</taxon>
    </lineage>
</organism>